<keyword evidence="3" id="KW-1185">Reference proteome</keyword>
<proteinExistence type="predicted"/>
<organism evidence="2 3">
    <name type="scientific">Cetobacterium ceti</name>
    <dbReference type="NCBI Taxonomy" id="180163"/>
    <lineage>
        <taxon>Bacteria</taxon>
        <taxon>Fusobacteriati</taxon>
        <taxon>Fusobacteriota</taxon>
        <taxon>Fusobacteriia</taxon>
        <taxon>Fusobacteriales</taxon>
        <taxon>Fusobacteriaceae</taxon>
        <taxon>Cetobacterium</taxon>
    </lineage>
</organism>
<dbReference type="InterPro" id="IPR016181">
    <property type="entry name" value="Acyl_CoA_acyltransferase"/>
</dbReference>
<evidence type="ECO:0000259" key="1">
    <source>
        <dbReference type="PROSITE" id="PS51186"/>
    </source>
</evidence>
<dbReference type="AlphaFoldDB" id="A0A1T4Q9B4"/>
<feature type="domain" description="N-acetyltransferase" evidence="1">
    <location>
        <begin position="12"/>
        <end position="165"/>
    </location>
</feature>
<name>A0A1T4Q9B4_9FUSO</name>
<dbReference type="OrthoDB" id="88153at2"/>
<accession>A0A1T4Q9B4</accession>
<reference evidence="2 3" key="1">
    <citation type="submission" date="2017-02" db="EMBL/GenBank/DDBJ databases">
        <authorList>
            <person name="Peterson S.W."/>
        </authorList>
    </citation>
    <scope>NUCLEOTIDE SEQUENCE [LARGE SCALE GENOMIC DNA]</scope>
    <source>
        <strain evidence="2 3">ATCC 700028</strain>
    </source>
</reference>
<sequence>MGNIKKGDQLVIILRKTTITDIPRIYENLHLHYVEKYCKNEKEKQWDLHNKWYRFLINSPTYKLYTVEDMRKEFIGTVMFELQEEIGVISIFLVPKARHRGYSPILINASIEELKFENPEISLVLAYILEENENSQGAFKKAGFIPDGTEEYKGVEHLLFMKIIEKGHD</sequence>
<evidence type="ECO:0000313" key="2">
    <source>
        <dbReference type="EMBL" id="SKA00352.1"/>
    </source>
</evidence>
<dbReference type="STRING" id="180163.SAMN02745174_02233"/>
<dbReference type="GO" id="GO:0016747">
    <property type="term" value="F:acyltransferase activity, transferring groups other than amino-acyl groups"/>
    <property type="evidence" value="ECO:0007669"/>
    <property type="project" value="InterPro"/>
</dbReference>
<gene>
    <name evidence="2" type="ORF">SAMN02745174_02233</name>
</gene>
<dbReference type="EMBL" id="FUWX01000020">
    <property type="protein sequence ID" value="SKA00352.1"/>
    <property type="molecule type" value="Genomic_DNA"/>
</dbReference>
<dbReference type="PROSITE" id="PS51186">
    <property type="entry name" value="GNAT"/>
    <property type="match status" value="1"/>
</dbReference>
<dbReference type="Pfam" id="PF13302">
    <property type="entry name" value="Acetyltransf_3"/>
    <property type="match status" value="1"/>
</dbReference>
<evidence type="ECO:0000313" key="3">
    <source>
        <dbReference type="Proteomes" id="UP000191153"/>
    </source>
</evidence>
<keyword evidence="2" id="KW-0808">Transferase</keyword>
<protein>
    <submittedName>
        <fullName evidence="2">Protein N-acetyltransferase, RimJ/RimL family</fullName>
    </submittedName>
</protein>
<dbReference type="Proteomes" id="UP000191153">
    <property type="component" value="Unassembled WGS sequence"/>
</dbReference>
<dbReference type="Gene3D" id="3.40.630.30">
    <property type="match status" value="1"/>
</dbReference>
<dbReference type="RefSeq" id="WP_078694677.1">
    <property type="nucleotide sequence ID" value="NZ_FUWX01000020.1"/>
</dbReference>
<dbReference type="InterPro" id="IPR000182">
    <property type="entry name" value="GNAT_dom"/>
</dbReference>
<dbReference type="SUPFAM" id="SSF55729">
    <property type="entry name" value="Acyl-CoA N-acyltransferases (Nat)"/>
    <property type="match status" value="1"/>
</dbReference>